<evidence type="ECO:0000313" key="2">
    <source>
        <dbReference type="Proteomes" id="UP000193642"/>
    </source>
</evidence>
<comment type="caution">
    <text evidence="1">The sequence shown here is derived from an EMBL/GenBank/DDBJ whole genome shotgun (WGS) entry which is preliminary data.</text>
</comment>
<keyword evidence="2" id="KW-1185">Reference proteome</keyword>
<sequence>MSSTTTGLGSYVDLLAGDSLGLTASSPITATVNAASSRVPFSFSFTRLIEKTTANNTRPTDKKNLPWKAYLESYLPAASPPNPTTCSPLISSTSPQGYTYSKSHNPFLVFKNITSDPTRCNLITNEQSFAFDVANNSMPTWGFYVLVWRIVGSGLRLSMLRFGCRVSWSRCL</sequence>
<accession>A0A1Y2C006</accession>
<name>A0A1Y2C006_9FUNG</name>
<organism evidence="1 2">
    <name type="scientific">Rhizoclosmatium globosum</name>
    <dbReference type="NCBI Taxonomy" id="329046"/>
    <lineage>
        <taxon>Eukaryota</taxon>
        <taxon>Fungi</taxon>
        <taxon>Fungi incertae sedis</taxon>
        <taxon>Chytridiomycota</taxon>
        <taxon>Chytridiomycota incertae sedis</taxon>
        <taxon>Chytridiomycetes</taxon>
        <taxon>Chytridiales</taxon>
        <taxon>Chytriomycetaceae</taxon>
        <taxon>Rhizoclosmatium</taxon>
    </lineage>
</organism>
<protein>
    <submittedName>
        <fullName evidence="1">Uncharacterized protein</fullName>
    </submittedName>
</protein>
<proteinExistence type="predicted"/>
<reference evidence="1 2" key="1">
    <citation type="submission" date="2016-07" db="EMBL/GenBank/DDBJ databases">
        <title>Pervasive Adenine N6-methylation of Active Genes in Fungi.</title>
        <authorList>
            <consortium name="DOE Joint Genome Institute"/>
            <person name="Mondo S.J."/>
            <person name="Dannebaum R.O."/>
            <person name="Kuo R.C."/>
            <person name="Labutti K."/>
            <person name="Haridas S."/>
            <person name="Kuo A."/>
            <person name="Salamov A."/>
            <person name="Ahrendt S.R."/>
            <person name="Lipzen A."/>
            <person name="Sullivan W."/>
            <person name="Andreopoulos W.B."/>
            <person name="Clum A."/>
            <person name="Lindquist E."/>
            <person name="Daum C."/>
            <person name="Ramamoorthy G.K."/>
            <person name="Gryganskyi A."/>
            <person name="Culley D."/>
            <person name="Magnuson J.K."/>
            <person name="James T.Y."/>
            <person name="O'Malley M.A."/>
            <person name="Stajich J.E."/>
            <person name="Spatafora J.W."/>
            <person name="Visel A."/>
            <person name="Grigoriev I.V."/>
        </authorList>
    </citation>
    <scope>NUCLEOTIDE SEQUENCE [LARGE SCALE GENOMIC DNA]</scope>
    <source>
        <strain evidence="1 2">JEL800</strain>
    </source>
</reference>
<gene>
    <name evidence="1" type="ORF">BCR33DRAFT_362068</name>
</gene>
<dbReference type="AlphaFoldDB" id="A0A1Y2C006"/>
<evidence type="ECO:0000313" key="1">
    <source>
        <dbReference type="EMBL" id="ORY40341.1"/>
    </source>
</evidence>
<dbReference type="Proteomes" id="UP000193642">
    <property type="component" value="Unassembled WGS sequence"/>
</dbReference>
<dbReference type="EMBL" id="MCGO01000035">
    <property type="protein sequence ID" value="ORY40341.1"/>
    <property type="molecule type" value="Genomic_DNA"/>
</dbReference>
<dbReference type="OrthoDB" id="2124785at2759"/>